<keyword evidence="2" id="KW-1185">Reference proteome</keyword>
<sequence>MPSVCRGPSNPCVVGVRAAGNGAKARLNIFVLDILIEGAKVEQVKEFVYLGSLFANNGIHDRDIEKRVHVASIVIGALLGIMNSKSISRQARLAIHNGVLIPTPMYGSETGPLPDGRGCSDAEPAMLKTMVSQHVVRKRAATGGRLRKYIFIFPTYTGQGTLQNFTTDLAQSLWAGAISGRTENLNVLHIFRSATIGRSAGT</sequence>
<dbReference type="AlphaFoldDB" id="A0A4C1V446"/>
<evidence type="ECO:0000313" key="1">
    <source>
        <dbReference type="EMBL" id="GBP33005.1"/>
    </source>
</evidence>
<comment type="caution">
    <text evidence="1">The sequence shown here is derived from an EMBL/GenBank/DDBJ whole genome shotgun (WGS) entry which is preliminary data.</text>
</comment>
<evidence type="ECO:0000313" key="2">
    <source>
        <dbReference type="Proteomes" id="UP000299102"/>
    </source>
</evidence>
<dbReference type="STRING" id="151549.A0A4C1V446"/>
<accession>A0A4C1V446</accession>
<gene>
    <name evidence="1" type="ORF">EVAR_82843_1</name>
</gene>
<protein>
    <submittedName>
        <fullName evidence="1">Uncharacterized protein</fullName>
    </submittedName>
</protein>
<dbReference type="OrthoDB" id="425681at2759"/>
<proteinExistence type="predicted"/>
<dbReference type="EMBL" id="BGZK01000268">
    <property type="protein sequence ID" value="GBP33005.1"/>
    <property type="molecule type" value="Genomic_DNA"/>
</dbReference>
<dbReference type="Proteomes" id="UP000299102">
    <property type="component" value="Unassembled WGS sequence"/>
</dbReference>
<organism evidence="1 2">
    <name type="scientific">Eumeta variegata</name>
    <name type="common">Bagworm moth</name>
    <name type="synonym">Eumeta japonica</name>
    <dbReference type="NCBI Taxonomy" id="151549"/>
    <lineage>
        <taxon>Eukaryota</taxon>
        <taxon>Metazoa</taxon>
        <taxon>Ecdysozoa</taxon>
        <taxon>Arthropoda</taxon>
        <taxon>Hexapoda</taxon>
        <taxon>Insecta</taxon>
        <taxon>Pterygota</taxon>
        <taxon>Neoptera</taxon>
        <taxon>Endopterygota</taxon>
        <taxon>Lepidoptera</taxon>
        <taxon>Glossata</taxon>
        <taxon>Ditrysia</taxon>
        <taxon>Tineoidea</taxon>
        <taxon>Psychidae</taxon>
        <taxon>Oiketicinae</taxon>
        <taxon>Eumeta</taxon>
    </lineage>
</organism>
<name>A0A4C1V446_EUMVA</name>
<reference evidence="1 2" key="1">
    <citation type="journal article" date="2019" name="Commun. Biol.">
        <title>The bagworm genome reveals a unique fibroin gene that provides high tensile strength.</title>
        <authorList>
            <person name="Kono N."/>
            <person name="Nakamura H."/>
            <person name="Ohtoshi R."/>
            <person name="Tomita M."/>
            <person name="Numata K."/>
            <person name="Arakawa K."/>
        </authorList>
    </citation>
    <scope>NUCLEOTIDE SEQUENCE [LARGE SCALE GENOMIC DNA]</scope>
</reference>